<dbReference type="InterPro" id="IPR033133">
    <property type="entry name" value="PUM-HD"/>
</dbReference>
<keyword evidence="2" id="KW-0963">Cytoplasm</keyword>
<keyword evidence="4" id="KW-0810">Translation regulation</keyword>
<protein>
    <submittedName>
        <fullName evidence="11">Uncharacterized protein</fullName>
    </submittedName>
</protein>
<feature type="repeat" description="Pumilio" evidence="7">
    <location>
        <begin position="535"/>
        <end position="570"/>
    </location>
</feature>
<comment type="caution">
    <text evidence="11">The sequence shown here is derived from an EMBL/GenBank/DDBJ whole genome shotgun (WGS) entry which is preliminary data.</text>
</comment>
<evidence type="ECO:0000259" key="9">
    <source>
        <dbReference type="PROSITE" id="PS50076"/>
    </source>
</evidence>
<evidence type="ECO:0000256" key="2">
    <source>
        <dbReference type="ARBA" id="ARBA00022490"/>
    </source>
</evidence>
<dbReference type="CDD" id="cd06257">
    <property type="entry name" value="DnaJ"/>
    <property type="match status" value="1"/>
</dbReference>
<dbReference type="SUPFAM" id="SSF48371">
    <property type="entry name" value="ARM repeat"/>
    <property type="match status" value="1"/>
</dbReference>
<dbReference type="Gene3D" id="1.25.40.10">
    <property type="entry name" value="Tetratricopeptide repeat domain"/>
    <property type="match status" value="1"/>
</dbReference>
<dbReference type="InterPro" id="IPR036869">
    <property type="entry name" value="J_dom_sf"/>
</dbReference>
<dbReference type="Pfam" id="PF00226">
    <property type="entry name" value="DnaJ"/>
    <property type="match status" value="1"/>
</dbReference>
<dbReference type="Gene3D" id="1.10.287.110">
    <property type="entry name" value="DnaJ domain"/>
    <property type="match status" value="1"/>
</dbReference>
<dbReference type="GO" id="GO:0003729">
    <property type="term" value="F:mRNA binding"/>
    <property type="evidence" value="ECO:0007669"/>
    <property type="project" value="TreeGrafter"/>
</dbReference>
<dbReference type="InterPro" id="IPR011990">
    <property type="entry name" value="TPR-like_helical_dom_sf"/>
</dbReference>
<proteinExistence type="predicted"/>
<dbReference type="GO" id="GO:0005783">
    <property type="term" value="C:endoplasmic reticulum"/>
    <property type="evidence" value="ECO:0007669"/>
    <property type="project" value="UniProtKB-ARBA"/>
</dbReference>
<feature type="repeat" description="Pumilio" evidence="7">
    <location>
        <begin position="354"/>
        <end position="389"/>
    </location>
</feature>
<dbReference type="PRINTS" id="PR00625">
    <property type="entry name" value="JDOMAIN"/>
</dbReference>
<feature type="domain" description="PUM-HD" evidence="10">
    <location>
        <begin position="334"/>
        <end position="674"/>
    </location>
</feature>
<dbReference type="Pfam" id="PF00806">
    <property type="entry name" value="PUF"/>
    <property type="match status" value="8"/>
</dbReference>
<dbReference type="Pfam" id="PF07990">
    <property type="entry name" value="NABP"/>
    <property type="match status" value="1"/>
</dbReference>
<dbReference type="GO" id="GO:0006417">
    <property type="term" value="P:regulation of translation"/>
    <property type="evidence" value="ECO:0007669"/>
    <property type="project" value="UniProtKB-KW"/>
</dbReference>
<evidence type="ECO:0000256" key="6">
    <source>
        <dbReference type="ARBA" id="ARBA00055193"/>
    </source>
</evidence>
<dbReference type="Proteomes" id="UP000639772">
    <property type="component" value="Chromosome 6"/>
</dbReference>
<dbReference type="PROSITE" id="PS50302">
    <property type="entry name" value="PUM"/>
    <property type="match status" value="8"/>
</dbReference>
<feature type="repeat" description="Pumilio" evidence="7">
    <location>
        <begin position="571"/>
        <end position="606"/>
    </location>
</feature>
<evidence type="ECO:0000256" key="7">
    <source>
        <dbReference type="PROSITE-ProRule" id="PRU00317"/>
    </source>
</evidence>
<name>A0A835QWF6_VANPL</name>
<evidence type="ECO:0000256" key="8">
    <source>
        <dbReference type="SAM" id="MobiDB-lite"/>
    </source>
</evidence>
<dbReference type="PROSITE" id="PS50076">
    <property type="entry name" value="DNAJ_2"/>
    <property type="match status" value="1"/>
</dbReference>
<dbReference type="InterPro" id="IPR033712">
    <property type="entry name" value="Pumilio_RNA-bd"/>
</dbReference>
<evidence type="ECO:0000259" key="10">
    <source>
        <dbReference type="PROSITE" id="PS50303"/>
    </source>
</evidence>
<evidence type="ECO:0000256" key="3">
    <source>
        <dbReference type="ARBA" id="ARBA00022737"/>
    </source>
</evidence>
<sequence>MDDVVHSSLQEETNDSPNLVFDLQGELTSIKQRSFLQNSDPGLNLSSVHESSKPSFAAIGRNSGCNSAKMNPIQQVEMQKTRSPDSSYLKGHSAAPVVSPGGSPAGYLRNSDGANASFTTYGLNGYTVNSLPAMISNNACVTNLPPLYESAALASGFGSPAMDVRALGGGFASGVNLSGAADLQNFNRTTSQVTASTLQMPLLDPLYIQYLSAAQAATNYSDPSMEREFIGNSYEDLIGIQKAYLGALLEPQKQFGMPILGKSGYYGSPAFGLGVSYPGSPLASPNFPASPVGTVSPLRNSERNVHFPSGMKTVAGSVMNSWHLDNGRIIHDGFANSLLEEFKNNKTKCYELSDLAGHVVEFSADQYGSRFIQQKLETATAEEKDMVFDEIMPHAFSLMTDVFGNYVIQKFFEHGSSAQRRELADQLAGRVLALSLQMYGCRVIQKAIEVVDLDQQTKMVQELDGQVMRCVRDQNGNHVIQKCIECVPQDEIQFIISTFYDQVVTLSTHPYGCRVIQRVLEHCNDPKTQQIMMDEILRNVCMLAQDQYGNYVVQHVLEHGKPNERSAIIEKLAGQIVQMSQQKFASNVIEKCLTFGGPEERQLLVNEMLGTTDESEPLEAMMKDQFANYVVQKVLETCDDQQRELILSRIKVHLNALKKYTYGKHIVARVEKLVAAGDRWFSAELISSTRLHPPFRHPSQPKLGRFRREAFRLRAISRESPYEVLGVSPSASPQEIKRAYRRLALKYHPDVNKQPNAKDKFMRIKQAYNSLLKPGSQSKFGFGTDASDYSRTESQGRSSQTFEEEFYGLGELLRDVQISLEDFFRDLQAGFRSWQAGINSQEVPKSLWEELSDIGEDFVEFLEKELNISDSVSEADGDPSREKSNYGMANDDMIEEFQAEEDSYAQAMMVLEQGISNFQGVDSSKDAVGMLMLAVSTLIYEREELKDAMDKLQIVRRLDHASLAIKVAACEALVGLNLESGQDVSALVLANDCFQLLVHSLEGNALTLEVLKSRVKAMKGLSHLILGELKSAEELFGDLKEELEDREGQTRNFCLCHAEFSHATGKLSVAKDLYGKVMLVSKKEGFLDDSCLASSNMISEEVLLAATCALGQLLSHSGMFVEAEELLTMALTNAESHFGPTHPKVGIILTCIAMMYKQKAKAEGSSAILVQEGLYRRAIDMLKAPALDDQDASCELGKKDVIALARGGYADVLCIQQNRKTEGERMKKWAEAAWRNRRMSLAEALELSQPSRYPIVDTRICRVL</sequence>
<dbReference type="InterPro" id="IPR001623">
    <property type="entry name" value="DnaJ_domain"/>
</dbReference>
<dbReference type="InterPro" id="IPR001313">
    <property type="entry name" value="Pumilio_RNA-bd_rpt"/>
</dbReference>
<dbReference type="PROSITE" id="PS50303">
    <property type="entry name" value="PUM_HD"/>
    <property type="match status" value="1"/>
</dbReference>
<feature type="repeat" description="Pumilio" evidence="7">
    <location>
        <begin position="498"/>
        <end position="534"/>
    </location>
</feature>
<evidence type="ECO:0000313" key="11">
    <source>
        <dbReference type="EMBL" id="KAG0479188.1"/>
    </source>
</evidence>
<organism evidence="11 12">
    <name type="scientific">Vanilla planifolia</name>
    <name type="common">Vanilla</name>
    <dbReference type="NCBI Taxonomy" id="51239"/>
    <lineage>
        <taxon>Eukaryota</taxon>
        <taxon>Viridiplantae</taxon>
        <taxon>Streptophyta</taxon>
        <taxon>Embryophyta</taxon>
        <taxon>Tracheophyta</taxon>
        <taxon>Spermatophyta</taxon>
        <taxon>Magnoliopsida</taxon>
        <taxon>Liliopsida</taxon>
        <taxon>Asparagales</taxon>
        <taxon>Orchidaceae</taxon>
        <taxon>Vanilloideae</taxon>
        <taxon>Vanilleae</taxon>
        <taxon>Vanilla</taxon>
    </lineage>
</organism>
<dbReference type="AlphaFoldDB" id="A0A835QWF6"/>
<feature type="repeat" description="Pumilio" evidence="7">
    <location>
        <begin position="462"/>
        <end position="497"/>
    </location>
</feature>
<evidence type="ECO:0000256" key="1">
    <source>
        <dbReference type="ARBA" id="ARBA00004496"/>
    </source>
</evidence>
<reference evidence="11 12" key="1">
    <citation type="journal article" date="2020" name="Nat. Food">
        <title>A phased Vanilla planifolia genome enables genetic improvement of flavour and production.</title>
        <authorList>
            <person name="Hasing T."/>
            <person name="Tang H."/>
            <person name="Brym M."/>
            <person name="Khazi F."/>
            <person name="Huang T."/>
            <person name="Chambers A.H."/>
        </authorList>
    </citation>
    <scope>NUCLEOTIDE SEQUENCE [LARGE SCALE GENOMIC DNA]</scope>
    <source>
        <tissue evidence="11">Leaf</tissue>
    </source>
</reference>
<dbReference type="InterPro" id="IPR012940">
    <property type="entry name" value="NABP"/>
</dbReference>
<dbReference type="CDD" id="cd07920">
    <property type="entry name" value="Pumilio"/>
    <property type="match status" value="1"/>
</dbReference>
<keyword evidence="3" id="KW-0677">Repeat</keyword>
<dbReference type="SMART" id="SM00025">
    <property type="entry name" value="Pumilio"/>
    <property type="match status" value="8"/>
</dbReference>
<dbReference type="PANTHER" id="PTHR12537">
    <property type="entry name" value="RNA BINDING PROTEIN PUMILIO-RELATED"/>
    <property type="match status" value="1"/>
</dbReference>
<dbReference type="InterPro" id="IPR016024">
    <property type="entry name" value="ARM-type_fold"/>
</dbReference>
<dbReference type="OrthoDB" id="668540at2759"/>
<comment type="subcellular location">
    <subcellularLocation>
        <location evidence="1">Cytoplasm</location>
    </subcellularLocation>
</comment>
<gene>
    <name evidence="11" type="ORF">HPP92_013907</name>
</gene>
<feature type="repeat" description="Pumilio" evidence="7">
    <location>
        <begin position="390"/>
        <end position="425"/>
    </location>
</feature>
<feature type="repeat" description="Pumilio" evidence="7">
    <location>
        <begin position="426"/>
        <end position="461"/>
    </location>
</feature>
<dbReference type="Gene3D" id="1.25.10.10">
    <property type="entry name" value="Leucine-rich Repeat Variant"/>
    <property type="match status" value="1"/>
</dbReference>
<feature type="domain" description="J" evidence="9">
    <location>
        <begin position="720"/>
        <end position="793"/>
    </location>
</feature>
<evidence type="ECO:0000256" key="4">
    <source>
        <dbReference type="ARBA" id="ARBA00022845"/>
    </source>
</evidence>
<dbReference type="EMBL" id="JADCNM010000006">
    <property type="protein sequence ID" value="KAG0479188.1"/>
    <property type="molecule type" value="Genomic_DNA"/>
</dbReference>
<comment type="function">
    <text evidence="6">Sequence-specific RNA-binding protein that regulates translation and mRNA stability by binding the 3'-UTR of target mRNAs. Binds the APUM-binding elements (APBEs) in the 3'-UTR mRNA sequence of CLV1, PNH, WUS and FAS2.</text>
</comment>
<dbReference type="SUPFAM" id="SSF46565">
    <property type="entry name" value="Chaperone J-domain"/>
    <property type="match status" value="1"/>
</dbReference>
<dbReference type="FunFam" id="1.25.10.10:FF:000004">
    <property type="entry name" value="Pumilio homolog 1 isoform 2"/>
    <property type="match status" value="1"/>
</dbReference>
<evidence type="ECO:0000256" key="5">
    <source>
        <dbReference type="ARBA" id="ARBA00022884"/>
    </source>
</evidence>
<dbReference type="SMART" id="SM00271">
    <property type="entry name" value="DnaJ"/>
    <property type="match status" value="1"/>
</dbReference>
<dbReference type="InterPro" id="IPR011989">
    <property type="entry name" value="ARM-like"/>
</dbReference>
<feature type="region of interest" description="Disordered" evidence="8">
    <location>
        <begin position="82"/>
        <end position="102"/>
    </location>
</feature>
<accession>A0A835QWF6</accession>
<dbReference type="PANTHER" id="PTHR12537:SF187">
    <property type="entry name" value="OS04G0276200 PROTEIN"/>
    <property type="match status" value="1"/>
</dbReference>
<feature type="repeat" description="Pumilio" evidence="7">
    <location>
        <begin position="607"/>
        <end position="648"/>
    </location>
</feature>
<evidence type="ECO:0000313" key="12">
    <source>
        <dbReference type="Proteomes" id="UP000639772"/>
    </source>
</evidence>
<keyword evidence="5" id="KW-0694">RNA-binding</keyword>